<name>A0A0J5FU47_9GAMM</name>
<gene>
    <name evidence="2" type="ORF">AB204_07490</name>
</gene>
<feature type="chain" id="PRO_5005261020" evidence="1">
    <location>
        <begin position="27"/>
        <end position="94"/>
    </location>
</feature>
<evidence type="ECO:0000313" key="3">
    <source>
        <dbReference type="Proteomes" id="UP000036277"/>
    </source>
</evidence>
<comment type="caution">
    <text evidence="2">The sequence shown here is derived from an EMBL/GenBank/DDBJ whole genome shotgun (WGS) entry which is preliminary data.</text>
</comment>
<dbReference type="RefSeq" id="WP_047962758.1">
    <property type="nucleotide sequence ID" value="NZ_CAWMBG010000042.1"/>
</dbReference>
<dbReference type="AlphaFoldDB" id="A0A0J5FU47"/>
<protein>
    <submittedName>
        <fullName evidence="2">Uncharacterized protein</fullName>
    </submittedName>
</protein>
<dbReference type="EMBL" id="LFCV01000042">
    <property type="protein sequence ID" value="KMJ45669.1"/>
    <property type="molecule type" value="Genomic_DNA"/>
</dbReference>
<dbReference type="OrthoDB" id="6447126at2"/>
<organism evidence="2 3">
    <name type="scientific">Xenorhabdus khoisanae</name>
    <dbReference type="NCBI Taxonomy" id="880157"/>
    <lineage>
        <taxon>Bacteria</taxon>
        <taxon>Pseudomonadati</taxon>
        <taxon>Pseudomonadota</taxon>
        <taxon>Gammaproteobacteria</taxon>
        <taxon>Enterobacterales</taxon>
        <taxon>Morganellaceae</taxon>
        <taxon>Xenorhabdus</taxon>
    </lineage>
</organism>
<keyword evidence="3" id="KW-1185">Reference proteome</keyword>
<evidence type="ECO:0000256" key="1">
    <source>
        <dbReference type="SAM" id="SignalP"/>
    </source>
</evidence>
<dbReference type="PATRIC" id="fig|880157.4.peg.1575"/>
<accession>A0A0J5FU47</accession>
<reference evidence="2 3" key="1">
    <citation type="submission" date="2015-06" db="EMBL/GenBank/DDBJ databases">
        <title>Draft Whole-Genome Sequence of the Entomopathogenic Bacterium Xenorhabdus khoisanae.</title>
        <authorList>
            <person name="Naidoo S."/>
            <person name="Featherston J."/>
            <person name="Gray V.M."/>
        </authorList>
    </citation>
    <scope>NUCLEOTIDE SEQUENCE [LARGE SCALE GENOMIC DNA]</scope>
    <source>
        <strain evidence="2 3">MCB</strain>
    </source>
</reference>
<proteinExistence type="predicted"/>
<feature type="signal peptide" evidence="1">
    <location>
        <begin position="1"/>
        <end position="26"/>
    </location>
</feature>
<keyword evidence="1" id="KW-0732">Signal</keyword>
<dbReference type="Proteomes" id="UP000036277">
    <property type="component" value="Unassembled WGS sequence"/>
</dbReference>
<sequence>MFKKLLVGGTLAASIALTGGIGTASANVTIPWHNCYNSPEEYNNSIYTKYLVKEGIVFLDVRNENGIKWYLKGFKKLYGCGMNVYVAKYEGRKS</sequence>
<evidence type="ECO:0000313" key="2">
    <source>
        <dbReference type="EMBL" id="KMJ45669.1"/>
    </source>
</evidence>